<protein>
    <recommendedName>
        <fullName evidence="4">BTB domain-containing protein</fullName>
    </recommendedName>
</protein>
<dbReference type="Gene3D" id="2.120.10.80">
    <property type="entry name" value="Kelch-type beta propeller"/>
    <property type="match status" value="1"/>
</dbReference>
<accession>A0A8C7PH91</accession>
<feature type="compositionally biased region" description="Polar residues" evidence="3">
    <location>
        <begin position="58"/>
        <end position="70"/>
    </location>
</feature>
<dbReference type="InterPro" id="IPR052310">
    <property type="entry name" value="Kelch/BTB_domain_protein"/>
</dbReference>
<dbReference type="InterPro" id="IPR011333">
    <property type="entry name" value="SKP1/BTB/POZ_sf"/>
</dbReference>
<keyword evidence="1" id="KW-0880">Kelch repeat</keyword>
<dbReference type="PANTHER" id="PTHR45972:SF3">
    <property type="entry name" value="KELCH REPEAT AND BTB DOMAIN-CONTAINING PROTEIN 11"/>
    <property type="match status" value="1"/>
</dbReference>
<feature type="domain" description="BTB" evidence="4">
    <location>
        <begin position="86"/>
        <end position="146"/>
    </location>
</feature>
<dbReference type="SUPFAM" id="SSF54695">
    <property type="entry name" value="POZ domain"/>
    <property type="match status" value="1"/>
</dbReference>
<dbReference type="InterPro" id="IPR006652">
    <property type="entry name" value="Kelch_1"/>
</dbReference>
<dbReference type="Gene3D" id="3.30.710.10">
    <property type="entry name" value="Potassium Channel Kv1.1, Chain A"/>
    <property type="match status" value="1"/>
</dbReference>
<dbReference type="SMART" id="SM00225">
    <property type="entry name" value="BTB"/>
    <property type="match status" value="1"/>
</dbReference>
<reference evidence="5" key="3">
    <citation type="submission" date="2025-09" db="UniProtKB">
        <authorList>
            <consortium name="Ensembl"/>
        </authorList>
    </citation>
    <scope>IDENTIFICATION</scope>
</reference>
<dbReference type="PROSITE" id="PS50097">
    <property type="entry name" value="BTB"/>
    <property type="match status" value="1"/>
</dbReference>
<evidence type="ECO:0000256" key="2">
    <source>
        <dbReference type="ARBA" id="ARBA00022737"/>
    </source>
</evidence>
<reference evidence="5" key="1">
    <citation type="submission" date="2020-07" db="EMBL/GenBank/DDBJ databases">
        <title>A long reads based de novo assembly of the rainbow trout Arlee double haploid line genome.</title>
        <authorList>
            <person name="Gao G."/>
            <person name="Palti Y."/>
        </authorList>
    </citation>
    <scope>NUCLEOTIDE SEQUENCE [LARGE SCALE GENOMIC DNA]</scope>
</reference>
<keyword evidence="2" id="KW-0677">Repeat</keyword>
<dbReference type="InterPro" id="IPR015915">
    <property type="entry name" value="Kelch-typ_b-propeller"/>
</dbReference>
<dbReference type="SUPFAM" id="SSF117281">
    <property type="entry name" value="Kelch motif"/>
    <property type="match status" value="1"/>
</dbReference>
<dbReference type="GeneTree" id="ENSGT00940000161983"/>
<name>A0A8C7PH91_ONCMY</name>
<reference evidence="5" key="2">
    <citation type="submission" date="2025-08" db="UniProtKB">
        <authorList>
            <consortium name="Ensembl"/>
        </authorList>
    </citation>
    <scope>IDENTIFICATION</scope>
</reference>
<evidence type="ECO:0000313" key="5">
    <source>
        <dbReference type="Ensembl" id="ENSOMYP00000022540.1"/>
    </source>
</evidence>
<dbReference type="SMART" id="SM00612">
    <property type="entry name" value="Kelch"/>
    <property type="match status" value="2"/>
</dbReference>
<keyword evidence="6" id="KW-1185">Reference proteome</keyword>
<dbReference type="AlphaFoldDB" id="A0A8C7PH91"/>
<organism evidence="5 6">
    <name type="scientific">Oncorhynchus mykiss</name>
    <name type="common">Rainbow trout</name>
    <name type="synonym">Salmo gairdneri</name>
    <dbReference type="NCBI Taxonomy" id="8022"/>
    <lineage>
        <taxon>Eukaryota</taxon>
        <taxon>Metazoa</taxon>
        <taxon>Chordata</taxon>
        <taxon>Craniata</taxon>
        <taxon>Vertebrata</taxon>
        <taxon>Euteleostomi</taxon>
        <taxon>Actinopterygii</taxon>
        <taxon>Neopterygii</taxon>
        <taxon>Teleostei</taxon>
        <taxon>Protacanthopterygii</taxon>
        <taxon>Salmoniformes</taxon>
        <taxon>Salmonidae</taxon>
        <taxon>Salmoninae</taxon>
        <taxon>Oncorhynchus</taxon>
    </lineage>
</organism>
<dbReference type="PANTHER" id="PTHR45972">
    <property type="entry name" value="BTB_2 DOMAIN-CONTAINING PROTEIN"/>
    <property type="match status" value="1"/>
</dbReference>
<sequence length="534" mass="60053">MDNAVMGLRCYNGSPPRNGSVNANEDRMHGSAMNENPPTPHINKEQHCSIEPDASDPEATQGNQAPQSRQEGWGCGNGVCASGDKSDLVIEVSGKKLEAHKAVLAEKSDYFKARQFRDVCRLKGVSFKTLTILVDYIYSYRMQVSKVNIAEVVQAAVDKMSEQITDENCYEILTIAKRQCIGELKQKAYKHMSDNLLEILRDPAVYGRLTGGERELILTMRMEGKRALVVAEINEVYDRAGSRPPSRENSRPQSPLSMVSLEENHVIYYYNEETKDWKVLTKMPDEINTKGSGICTMYNYLFVAGGIKVQGDKGKVSDKVFCYNPLTDSWSEIRPLTQGRSQLKLVSMDGYLFAIGGECLFTVEKYDPRTDRWSPVAPLPKGAFAVAHEATTCNGELFVSGGSLFYRLLRYDNRRADWEECPFNNSRKKSTDMVAFKNFIYRFDVNRDYGVNVFKYNTVVKIWHDSASLEQTNPLPFRCAVIGNTIYCVNKSQTLQFVVEEENEQFLPEAEALKAPVEAKGALVPFVLSLPKTA</sequence>
<evidence type="ECO:0000259" key="4">
    <source>
        <dbReference type="PROSITE" id="PS50097"/>
    </source>
</evidence>
<feature type="region of interest" description="Disordered" evidence="3">
    <location>
        <begin position="1"/>
        <end position="71"/>
    </location>
</feature>
<evidence type="ECO:0000313" key="6">
    <source>
        <dbReference type="Proteomes" id="UP000694395"/>
    </source>
</evidence>
<dbReference type="Proteomes" id="UP000694395">
    <property type="component" value="Chromosome 4"/>
</dbReference>
<evidence type="ECO:0000256" key="3">
    <source>
        <dbReference type="SAM" id="MobiDB-lite"/>
    </source>
</evidence>
<evidence type="ECO:0000256" key="1">
    <source>
        <dbReference type="ARBA" id="ARBA00022441"/>
    </source>
</evidence>
<dbReference type="Pfam" id="PF00651">
    <property type="entry name" value="BTB"/>
    <property type="match status" value="1"/>
</dbReference>
<proteinExistence type="predicted"/>
<dbReference type="Ensembl" id="ENSOMYT00000024704.2">
    <property type="protein sequence ID" value="ENSOMYP00000022540.1"/>
    <property type="gene ID" value="ENSOMYG00000010776.2"/>
</dbReference>
<dbReference type="Pfam" id="PF01344">
    <property type="entry name" value="Kelch_1"/>
    <property type="match status" value="2"/>
</dbReference>
<dbReference type="InterPro" id="IPR000210">
    <property type="entry name" value="BTB/POZ_dom"/>
</dbReference>